<gene>
    <name evidence="2" type="ORF">UFOPK4098_00157</name>
    <name evidence="3" type="ORF">UFOPK4347_00940</name>
</gene>
<keyword evidence="1" id="KW-1133">Transmembrane helix</keyword>
<sequence length="99" mass="10708">MGFSPSSQEDVLDLVVAYAKQETIEPLRGALRWILWGLASMAFICTGLVFIVLGVVRASQDVLGESFQQSWSFVSYFAGVLACGIVVAFALSSIKKDSL</sequence>
<organism evidence="3">
    <name type="scientific">freshwater metagenome</name>
    <dbReference type="NCBI Taxonomy" id="449393"/>
    <lineage>
        <taxon>unclassified sequences</taxon>
        <taxon>metagenomes</taxon>
        <taxon>ecological metagenomes</taxon>
    </lineage>
</organism>
<evidence type="ECO:0000313" key="3">
    <source>
        <dbReference type="EMBL" id="CAB5065458.1"/>
    </source>
</evidence>
<dbReference type="EMBL" id="CAFBQU010000021">
    <property type="protein sequence ID" value="CAB5065458.1"/>
    <property type="molecule type" value="Genomic_DNA"/>
</dbReference>
<keyword evidence="1" id="KW-0812">Transmembrane</keyword>
<reference evidence="3" key="1">
    <citation type="submission" date="2020-05" db="EMBL/GenBank/DDBJ databases">
        <authorList>
            <person name="Chiriac C."/>
            <person name="Salcher M."/>
            <person name="Ghai R."/>
            <person name="Kavagutti S V."/>
        </authorList>
    </citation>
    <scope>NUCLEOTIDE SEQUENCE</scope>
</reference>
<evidence type="ECO:0000256" key="1">
    <source>
        <dbReference type="SAM" id="Phobius"/>
    </source>
</evidence>
<dbReference type="AlphaFoldDB" id="A0A6J7UM17"/>
<feature type="transmembrane region" description="Helical" evidence="1">
    <location>
        <begin position="73"/>
        <end position="94"/>
    </location>
</feature>
<protein>
    <submittedName>
        <fullName evidence="3">Unannotated protein</fullName>
    </submittedName>
</protein>
<name>A0A6J7UM17_9ZZZZ</name>
<dbReference type="EMBL" id="CAFBPN010000003">
    <property type="protein sequence ID" value="CAB5008696.1"/>
    <property type="molecule type" value="Genomic_DNA"/>
</dbReference>
<keyword evidence="1" id="KW-0472">Membrane</keyword>
<proteinExistence type="predicted"/>
<accession>A0A6J7UM17</accession>
<evidence type="ECO:0000313" key="2">
    <source>
        <dbReference type="EMBL" id="CAB5008696.1"/>
    </source>
</evidence>
<feature type="transmembrane region" description="Helical" evidence="1">
    <location>
        <begin position="33"/>
        <end position="53"/>
    </location>
</feature>